<dbReference type="RefSeq" id="WP_275118546.1">
    <property type="nucleotide sequence ID" value="NZ_JAOTPO010000006.1"/>
</dbReference>
<name>A0ABT5VEP9_9BACI</name>
<evidence type="ECO:0000313" key="9">
    <source>
        <dbReference type="EMBL" id="MDE5413936.1"/>
    </source>
</evidence>
<feature type="transmembrane region" description="Helical" evidence="7">
    <location>
        <begin position="376"/>
        <end position="400"/>
    </location>
</feature>
<feature type="transmembrane region" description="Helical" evidence="7">
    <location>
        <begin position="346"/>
        <end position="370"/>
    </location>
</feature>
<keyword evidence="2" id="KW-0813">Transport</keyword>
<dbReference type="PRINTS" id="PR01036">
    <property type="entry name" value="TCRTETB"/>
</dbReference>
<dbReference type="EMBL" id="JAOTPO010000006">
    <property type="protein sequence ID" value="MDE5413936.1"/>
    <property type="molecule type" value="Genomic_DNA"/>
</dbReference>
<feature type="domain" description="Major facilitator superfamily (MFS) profile" evidence="8">
    <location>
        <begin position="10"/>
        <end position="396"/>
    </location>
</feature>
<dbReference type="Gene3D" id="1.20.1250.20">
    <property type="entry name" value="MFS general substrate transporter like domains"/>
    <property type="match status" value="1"/>
</dbReference>
<dbReference type="PROSITE" id="PS50850">
    <property type="entry name" value="MFS"/>
    <property type="match status" value="1"/>
</dbReference>
<feature type="transmembrane region" description="Helical" evidence="7">
    <location>
        <begin position="158"/>
        <end position="186"/>
    </location>
</feature>
<reference evidence="9" key="1">
    <citation type="submission" date="2024-05" db="EMBL/GenBank/DDBJ databases">
        <title>Alkalihalobacillus sp. strain MEB203 novel alkaliphilic bacterium from Lonar Lake, India.</title>
        <authorList>
            <person name="Joshi A."/>
            <person name="Thite S."/>
            <person name="Mengade P."/>
        </authorList>
    </citation>
    <scope>NUCLEOTIDE SEQUENCE</scope>
    <source>
        <strain evidence="9">MEB 203</strain>
    </source>
</reference>
<dbReference type="InterPro" id="IPR020846">
    <property type="entry name" value="MFS_dom"/>
</dbReference>
<keyword evidence="5 7" id="KW-1133">Transmembrane helix</keyword>
<feature type="transmembrane region" description="Helical" evidence="7">
    <location>
        <begin position="9"/>
        <end position="32"/>
    </location>
</feature>
<dbReference type="InterPro" id="IPR036259">
    <property type="entry name" value="MFS_trans_sf"/>
</dbReference>
<dbReference type="SUPFAM" id="SSF103473">
    <property type="entry name" value="MFS general substrate transporter"/>
    <property type="match status" value="1"/>
</dbReference>
<dbReference type="PANTHER" id="PTHR43124:SF3">
    <property type="entry name" value="CHLORAMPHENICOL EFFLUX PUMP RV0191"/>
    <property type="match status" value="1"/>
</dbReference>
<feature type="transmembrane region" description="Helical" evidence="7">
    <location>
        <begin position="312"/>
        <end position="334"/>
    </location>
</feature>
<comment type="caution">
    <text evidence="9">The sequence shown here is derived from an EMBL/GenBank/DDBJ whole genome shotgun (WGS) entry which is preliminary data.</text>
</comment>
<dbReference type="Pfam" id="PF07690">
    <property type="entry name" value="MFS_1"/>
    <property type="match status" value="1"/>
</dbReference>
<evidence type="ECO:0000259" key="8">
    <source>
        <dbReference type="PROSITE" id="PS50850"/>
    </source>
</evidence>
<accession>A0ABT5VEP9</accession>
<feature type="transmembrane region" description="Helical" evidence="7">
    <location>
        <begin position="219"/>
        <end position="245"/>
    </location>
</feature>
<sequence length="407" mass="44757">MKKETSTTVVIYIIGLLPFVMVVGNSMFIPIIPDIQHALQLTAVEGGLVLTVFSIPAALMIPIIGLISDRIGRKKVILVSLLFIMIGSLLSAAAPVFLEGQSAFSMLLLGRFLQGVGAGGTAPMAMALAGDLFAGTDRSKALGTVEVFNSLGKVVSPIIGAFIAVYLWFATFFVYFFLALFAYFGMKIWIYESSKKTEPVGLREYRRSMSEIIMREFKWLIPIFFASGVGLLLLFGLMFFMSYYLEESYGIYGTMKGIYLALPLVFLTLFSYWTGKNMGDNKDHVKRFLLLGLSLLVSSFAFLIFYHGLISLLILISLASIGLGFFLPAANTAVTSSVGVNERGLVVSLYSMIRFLGVALGPITFSVLMYEPVELFFSSFFLIGISFVLLISSWTCIPILKDCVSRI</sequence>
<evidence type="ECO:0000256" key="4">
    <source>
        <dbReference type="ARBA" id="ARBA00022692"/>
    </source>
</evidence>
<feature type="transmembrane region" description="Helical" evidence="7">
    <location>
        <begin position="287"/>
        <end position="306"/>
    </location>
</feature>
<feature type="transmembrane region" description="Helical" evidence="7">
    <location>
        <begin position="76"/>
        <end position="98"/>
    </location>
</feature>
<feature type="transmembrane region" description="Helical" evidence="7">
    <location>
        <begin position="38"/>
        <end position="64"/>
    </location>
</feature>
<comment type="subcellular location">
    <subcellularLocation>
        <location evidence="1">Cell membrane</location>
        <topology evidence="1">Multi-pass membrane protein</topology>
    </subcellularLocation>
</comment>
<evidence type="ECO:0000256" key="3">
    <source>
        <dbReference type="ARBA" id="ARBA00022475"/>
    </source>
</evidence>
<keyword evidence="4 7" id="KW-0812">Transmembrane</keyword>
<protein>
    <submittedName>
        <fullName evidence="9">MFS transporter</fullName>
    </submittedName>
</protein>
<evidence type="ECO:0000256" key="5">
    <source>
        <dbReference type="ARBA" id="ARBA00022989"/>
    </source>
</evidence>
<evidence type="ECO:0000256" key="6">
    <source>
        <dbReference type="ARBA" id="ARBA00023136"/>
    </source>
</evidence>
<evidence type="ECO:0000256" key="1">
    <source>
        <dbReference type="ARBA" id="ARBA00004651"/>
    </source>
</evidence>
<dbReference type="PANTHER" id="PTHR43124">
    <property type="entry name" value="PURINE EFFLUX PUMP PBUE"/>
    <property type="match status" value="1"/>
</dbReference>
<evidence type="ECO:0000256" key="2">
    <source>
        <dbReference type="ARBA" id="ARBA00022448"/>
    </source>
</evidence>
<gene>
    <name evidence="9" type="ORF">N7Z68_11105</name>
</gene>
<dbReference type="PROSITE" id="PS00216">
    <property type="entry name" value="SUGAR_TRANSPORT_1"/>
    <property type="match status" value="1"/>
</dbReference>
<evidence type="ECO:0000313" key="10">
    <source>
        <dbReference type="Proteomes" id="UP001148125"/>
    </source>
</evidence>
<evidence type="ECO:0000256" key="7">
    <source>
        <dbReference type="SAM" id="Phobius"/>
    </source>
</evidence>
<keyword evidence="6 7" id="KW-0472">Membrane</keyword>
<dbReference type="InterPro" id="IPR050189">
    <property type="entry name" value="MFS_Efflux_Transporters"/>
</dbReference>
<keyword evidence="10" id="KW-1185">Reference proteome</keyword>
<keyword evidence="3" id="KW-1003">Cell membrane</keyword>
<dbReference type="Proteomes" id="UP001148125">
    <property type="component" value="Unassembled WGS sequence"/>
</dbReference>
<organism evidence="9 10">
    <name type="scientific">Alkalihalobacterium chitinilyticum</name>
    <dbReference type="NCBI Taxonomy" id="2980103"/>
    <lineage>
        <taxon>Bacteria</taxon>
        <taxon>Bacillati</taxon>
        <taxon>Bacillota</taxon>
        <taxon>Bacilli</taxon>
        <taxon>Bacillales</taxon>
        <taxon>Bacillaceae</taxon>
        <taxon>Alkalihalobacterium</taxon>
    </lineage>
</organism>
<proteinExistence type="predicted"/>
<dbReference type="InterPro" id="IPR011701">
    <property type="entry name" value="MFS"/>
</dbReference>
<dbReference type="InterPro" id="IPR005829">
    <property type="entry name" value="Sugar_transporter_CS"/>
</dbReference>
<feature type="transmembrane region" description="Helical" evidence="7">
    <location>
        <begin position="257"/>
        <end position="275"/>
    </location>
</feature>